<evidence type="ECO:0000313" key="3">
    <source>
        <dbReference type="EMBL" id="PKB31956.1"/>
    </source>
</evidence>
<evidence type="ECO:0000313" key="2">
    <source>
        <dbReference type="EMBL" id="NYG02502.1"/>
    </source>
</evidence>
<accession>A0AA44ZQH4</accession>
<evidence type="ECO:0000259" key="1">
    <source>
        <dbReference type="Pfam" id="PF11716"/>
    </source>
</evidence>
<dbReference type="InterPro" id="IPR017517">
    <property type="entry name" value="Maleyloyr_isom"/>
</dbReference>
<accession>A0A852WAQ3</accession>
<evidence type="ECO:0000313" key="4">
    <source>
        <dbReference type="Proteomes" id="UP000232453"/>
    </source>
</evidence>
<dbReference type="AlphaFoldDB" id="A0A852WAQ3"/>
<reference evidence="2 5" key="1">
    <citation type="submission" date="2020-07" db="EMBL/GenBank/DDBJ databases">
        <title>Sequencing the genomes of 1000 actinobacteria strains.</title>
        <authorList>
            <person name="Klenk H.-P."/>
        </authorList>
    </citation>
    <scope>NUCLEOTIDE SEQUENCE [LARGE SCALE GENOMIC DNA]</scope>
    <source>
        <strain evidence="3 4">DSM 44104</strain>
        <strain evidence="2 5">DSM 44749</strain>
    </source>
</reference>
<keyword evidence="5" id="KW-1185">Reference proteome</keyword>
<dbReference type="InterPro" id="IPR034660">
    <property type="entry name" value="DinB/YfiT-like"/>
</dbReference>
<dbReference type="GeneID" id="98052540"/>
<dbReference type="EMBL" id="JACCCZ010000001">
    <property type="protein sequence ID" value="NYG02502.1"/>
    <property type="molecule type" value="Genomic_DNA"/>
</dbReference>
<dbReference type="Proteomes" id="UP000232453">
    <property type="component" value="Unassembled WGS sequence"/>
</dbReference>
<dbReference type="EMBL" id="PHUJ01000003">
    <property type="protein sequence ID" value="PKB31956.1"/>
    <property type="molecule type" value="Genomic_DNA"/>
</dbReference>
<gene>
    <name evidence="3" type="ORF">ATL51_3660</name>
    <name evidence="2" type="ORF">HDA37_002787</name>
</gene>
<organism evidence="2 5">
    <name type="scientific">Pseudonocardia alni</name>
    <name type="common">Amycolata alni</name>
    <dbReference type="NCBI Taxonomy" id="33907"/>
    <lineage>
        <taxon>Bacteria</taxon>
        <taxon>Bacillati</taxon>
        <taxon>Actinomycetota</taxon>
        <taxon>Actinomycetes</taxon>
        <taxon>Pseudonocardiales</taxon>
        <taxon>Pseudonocardiaceae</taxon>
        <taxon>Pseudonocardia</taxon>
    </lineage>
</organism>
<dbReference type="Gene3D" id="1.20.120.450">
    <property type="entry name" value="dinb family like domain"/>
    <property type="match status" value="1"/>
</dbReference>
<sequence length="207" mass="21948">MTEVWKLVHSERAALVADLRDVSGDRWDTPSLCPGWTVHDVLAHLVDTARTTRGRFVVGMLRARMDFDRQNEHGLARARGATPDETLRRFAECVPMTATPPAPLATRLVEMVVHGEDVRRPLGIVRTYAPAAVAGALALQIRTSTSFGGARETVAGLRLSATDTGLVVGSGPEVRGTALALLLAISGRPPGGDALTGPGVEALSRAE</sequence>
<protein>
    <submittedName>
        <fullName evidence="2">Uncharacterized protein (TIGR03083 family)</fullName>
    </submittedName>
</protein>
<dbReference type="NCBIfam" id="TIGR03083">
    <property type="entry name" value="maleylpyruvate isomerase family mycothiol-dependent enzyme"/>
    <property type="match status" value="1"/>
</dbReference>
<dbReference type="Pfam" id="PF11716">
    <property type="entry name" value="MDMPI_N"/>
    <property type="match status" value="1"/>
</dbReference>
<name>A0A852WAQ3_PSEA5</name>
<dbReference type="RefSeq" id="WP_100879301.1">
    <property type="nucleotide sequence ID" value="NZ_BAAAJZ010000003.1"/>
</dbReference>
<evidence type="ECO:0000313" key="5">
    <source>
        <dbReference type="Proteomes" id="UP000549695"/>
    </source>
</evidence>
<dbReference type="InterPro" id="IPR024344">
    <property type="entry name" value="MDMPI_metal-binding"/>
</dbReference>
<comment type="caution">
    <text evidence="2">The sequence shown here is derived from an EMBL/GenBank/DDBJ whole genome shotgun (WGS) entry which is preliminary data.</text>
</comment>
<feature type="domain" description="Mycothiol-dependent maleylpyruvate isomerase metal-binding" evidence="1">
    <location>
        <begin position="9"/>
        <end position="95"/>
    </location>
</feature>
<proteinExistence type="predicted"/>
<dbReference type="GO" id="GO:0046872">
    <property type="term" value="F:metal ion binding"/>
    <property type="evidence" value="ECO:0007669"/>
    <property type="project" value="InterPro"/>
</dbReference>
<dbReference type="SUPFAM" id="SSF109854">
    <property type="entry name" value="DinB/YfiT-like putative metalloenzymes"/>
    <property type="match status" value="1"/>
</dbReference>
<dbReference type="Proteomes" id="UP000549695">
    <property type="component" value="Unassembled WGS sequence"/>
</dbReference>